<evidence type="ECO:0000313" key="1">
    <source>
        <dbReference type="EMBL" id="KAJ1995785.1"/>
    </source>
</evidence>
<sequence length="105" mass="11965">MSVRFSALSSSDIKASRISKTWTRRERDFSYSTLVGAEEFTTIQTYFADDIGYTFSVVDQTDREQKQHPRLVLEPLCDDEDKIDDACSDTDMTILSGDIPRIEAD</sequence>
<accession>A0ABQ8PU69</accession>
<dbReference type="Proteomes" id="UP001151295">
    <property type="component" value="Unassembled WGS sequence"/>
</dbReference>
<proteinExistence type="predicted"/>
<comment type="caution">
    <text evidence="1">The sequence shown here is derived from an EMBL/GenBank/DDBJ whole genome shotgun (WGS) entry which is preliminary data.</text>
</comment>
<reference evidence="1" key="1">
    <citation type="submission" date="2022-07" db="EMBL/GenBank/DDBJ databases">
        <title>Phylogenomic reconstructions and comparative analyses of Kickxellomycotina fungi.</title>
        <authorList>
            <person name="Reynolds N.K."/>
            <person name="Stajich J.E."/>
            <person name="Barry K."/>
            <person name="Grigoriev I.V."/>
            <person name="Crous P."/>
            <person name="Smith M.E."/>
        </authorList>
    </citation>
    <scope>NUCLEOTIDE SEQUENCE</scope>
    <source>
        <strain evidence="1">BCRC 34882</strain>
    </source>
</reference>
<dbReference type="EMBL" id="JANBQD010000004">
    <property type="protein sequence ID" value="KAJ1995785.1"/>
    <property type="molecule type" value="Genomic_DNA"/>
</dbReference>
<gene>
    <name evidence="1" type="ORF">EDC05_000719</name>
</gene>
<organism evidence="1 2">
    <name type="scientific">Coemansia umbellata</name>
    <dbReference type="NCBI Taxonomy" id="1424467"/>
    <lineage>
        <taxon>Eukaryota</taxon>
        <taxon>Fungi</taxon>
        <taxon>Fungi incertae sedis</taxon>
        <taxon>Zoopagomycota</taxon>
        <taxon>Kickxellomycotina</taxon>
        <taxon>Kickxellomycetes</taxon>
        <taxon>Kickxellales</taxon>
        <taxon>Kickxellaceae</taxon>
        <taxon>Coemansia</taxon>
    </lineage>
</organism>
<evidence type="ECO:0000313" key="2">
    <source>
        <dbReference type="Proteomes" id="UP001151295"/>
    </source>
</evidence>
<keyword evidence="2" id="KW-1185">Reference proteome</keyword>
<name>A0ABQ8PU69_9FUNG</name>
<protein>
    <submittedName>
        <fullName evidence="1">Uncharacterized protein</fullName>
    </submittedName>
</protein>